<dbReference type="AlphaFoldDB" id="A0A853IXD8"/>
<gene>
    <name evidence="2" type="ORF">H0I39_02345</name>
</gene>
<dbReference type="RefSeq" id="WP_180549441.1">
    <property type="nucleotide sequence ID" value="NZ_JACCKX010000001.1"/>
</dbReference>
<reference evidence="2 3" key="1">
    <citation type="submission" date="2020-07" db="EMBL/GenBank/DDBJ databases">
        <authorList>
            <person name="Maaloum M."/>
        </authorList>
    </citation>
    <scope>NUCLEOTIDE SEQUENCE [LARGE SCALE GENOMIC DNA]</scope>
    <source>
        <strain evidence="2 3">GCS-AN-3</strain>
    </source>
</reference>
<accession>A0A853IXD8</accession>
<evidence type="ECO:0000313" key="3">
    <source>
        <dbReference type="Proteomes" id="UP000589716"/>
    </source>
</evidence>
<keyword evidence="1" id="KW-0732">Signal</keyword>
<name>A0A853IXD8_9BURK</name>
<proteinExistence type="predicted"/>
<keyword evidence="3" id="KW-1185">Reference proteome</keyword>
<feature type="signal peptide" evidence="1">
    <location>
        <begin position="1"/>
        <end position="23"/>
    </location>
</feature>
<dbReference type="EMBL" id="JACCKX010000001">
    <property type="protein sequence ID" value="NZA00909.1"/>
    <property type="molecule type" value="Genomic_DNA"/>
</dbReference>
<organism evidence="2 3">
    <name type="scientific">Ottowia beijingensis</name>
    <dbReference type="NCBI Taxonomy" id="1207057"/>
    <lineage>
        <taxon>Bacteria</taxon>
        <taxon>Pseudomonadati</taxon>
        <taxon>Pseudomonadota</taxon>
        <taxon>Betaproteobacteria</taxon>
        <taxon>Burkholderiales</taxon>
        <taxon>Comamonadaceae</taxon>
        <taxon>Ottowia</taxon>
    </lineage>
</organism>
<dbReference type="PROSITE" id="PS51257">
    <property type="entry name" value="PROKAR_LIPOPROTEIN"/>
    <property type="match status" value="1"/>
</dbReference>
<evidence type="ECO:0000313" key="2">
    <source>
        <dbReference type="EMBL" id="NZA00909.1"/>
    </source>
</evidence>
<protein>
    <submittedName>
        <fullName evidence="2">Uncharacterized protein</fullName>
    </submittedName>
</protein>
<comment type="caution">
    <text evidence="2">The sequence shown here is derived from an EMBL/GenBank/DDBJ whole genome shotgun (WGS) entry which is preliminary data.</text>
</comment>
<sequence>MDRFAFHRRALHPIALTALLALAACGGGDDGGGGHTPSASIPPVFWH</sequence>
<evidence type="ECO:0000256" key="1">
    <source>
        <dbReference type="SAM" id="SignalP"/>
    </source>
</evidence>
<feature type="chain" id="PRO_5032366741" evidence="1">
    <location>
        <begin position="24"/>
        <end position="47"/>
    </location>
</feature>
<dbReference type="Proteomes" id="UP000589716">
    <property type="component" value="Unassembled WGS sequence"/>
</dbReference>